<dbReference type="KEGG" id="smo:SELMODRAFT_78902"/>
<dbReference type="Proteomes" id="UP000001514">
    <property type="component" value="Unassembled WGS sequence"/>
</dbReference>
<dbReference type="FunCoup" id="D8QUM6">
    <property type="interactions" value="4854"/>
</dbReference>
<dbReference type="Gramene" id="EFJ35898">
    <property type="protein sequence ID" value="EFJ35898"/>
    <property type="gene ID" value="SELMODRAFT_78902"/>
</dbReference>
<dbReference type="GO" id="GO:0005829">
    <property type="term" value="C:cytosol"/>
    <property type="evidence" value="ECO:0000318"/>
    <property type="project" value="GO_Central"/>
</dbReference>
<keyword evidence="3" id="KW-1185">Reference proteome</keyword>
<dbReference type="EMBL" id="GL377567">
    <property type="protein sequence ID" value="EFJ35898.1"/>
    <property type="molecule type" value="Genomic_DNA"/>
</dbReference>
<sequence length="300" mass="34725">MGSDEDAARLKAAMESSGAELICDPPQVRGIRVAGWRIRSTKRAILNAEQIERWEAKLGTRHLPEMVFGGNELELVHEASGIAISFNAFDALAGWKRENLPPVEVPAAAKWKMRCNPNEQLIMDYDYTFTTPYCGSERLVLEQEQADKESSLATLEWKSCDTRIDLIRLQVKDPILFYDEVILYEDELSDNGISFLSVKVRVMPNCWFLLLRFWLRVDGVLMRLRDTRMYSGFQSDPREFPDIIRERSQREETFRALLLKGQLEPSLYQDPNIVGDRLPIRDHHHEKLHKVLHRKIEATI</sequence>
<dbReference type="HOGENOM" id="CLU_039187_2_0_1"/>
<dbReference type="eggNOG" id="KOG3224">
    <property type="taxonomic scope" value="Eukaryota"/>
</dbReference>
<evidence type="ECO:0000313" key="3">
    <source>
        <dbReference type="Proteomes" id="UP000001514"/>
    </source>
</evidence>
<dbReference type="PANTHER" id="PTHR21021">
    <property type="entry name" value="GAF/PUTATIVE CYTOSKELETAL PROTEIN"/>
    <property type="match status" value="1"/>
</dbReference>
<dbReference type="InterPro" id="IPR051330">
    <property type="entry name" value="Phosphatase_reg/MetRdx"/>
</dbReference>
<proteinExistence type="inferred from homology"/>
<gene>
    <name evidence="2" type="ORF">SELMODRAFT_78902</name>
</gene>
<dbReference type="OrthoDB" id="10253878at2759"/>
<dbReference type="InterPro" id="IPR007303">
    <property type="entry name" value="TIP41-like"/>
</dbReference>
<dbReference type="GO" id="GO:0072542">
    <property type="term" value="F:protein phosphatase activator activity"/>
    <property type="evidence" value="ECO:0000318"/>
    <property type="project" value="GO_Central"/>
</dbReference>
<evidence type="ECO:0008006" key="4">
    <source>
        <dbReference type="Google" id="ProtNLM"/>
    </source>
</evidence>
<accession>D8QUM6</accession>
<dbReference type="GO" id="GO:0031929">
    <property type="term" value="P:TOR signaling"/>
    <property type="evidence" value="ECO:0000318"/>
    <property type="project" value="GO_Central"/>
</dbReference>
<dbReference type="STRING" id="88036.D8QUM6"/>
<name>D8QUM6_SELML</name>
<dbReference type="InParanoid" id="D8QUM6"/>
<protein>
    <recommendedName>
        <fullName evidence="4">TIP41-like protein</fullName>
    </recommendedName>
</protein>
<reference evidence="2 3" key="1">
    <citation type="journal article" date="2011" name="Science">
        <title>The Selaginella genome identifies genetic changes associated with the evolution of vascular plants.</title>
        <authorList>
            <person name="Banks J.A."/>
            <person name="Nishiyama T."/>
            <person name="Hasebe M."/>
            <person name="Bowman J.L."/>
            <person name="Gribskov M."/>
            <person name="dePamphilis C."/>
            <person name="Albert V.A."/>
            <person name="Aono N."/>
            <person name="Aoyama T."/>
            <person name="Ambrose B.A."/>
            <person name="Ashton N.W."/>
            <person name="Axtell M.J."/>
            <person name="Barker E."/>
            <person name="Barker M.S."/>
            <person name="Bennetzen J.L."/>
            <person name="Bonawitz N.D."/>
            <person name="Chapple C."/>
            <person name="Cheng C."/>
            <person name="Correa L.G."/>
            <person name="Dacre M."/>
            <person name="DeBarry J."/>
            <person name="Dreyer I."/>
            <person name="Elias M."/>
            <person name="Engstrom E.M."/>
            <person name="Estelle M."/>
            <person name="Feng L."/>
            <person name="Finet C."/>
            <person name="Floyd S.K."/>
            <person name="Frommer W.B."/>
            <person name="Fujita T."/>
            <person name="Gramzow L."/>
            <person name="Gutensohn M."/>
            <person name="Harholt J."/>
            <person name="Hattori M."/>
            <person name="Heyl A."/>
            <person name="Hirai T."/>
            <person name="Hiwatashi Y."/>
            <person name="Ishikawa M."/>
            <person name="Iwata M."/>
            <person name="Karol K.G."/>
            <person name="Koehler B."/>
            <person name="Kolukisaoglu U."/>
            <person name="Kubo M."/>
            <person name="Kurata T."/>
            <person name="Lalonde S."/>
            <person name="Li K."/>
            <person name="Li Y."/>
            <person name="Litt A."/>
            <person name="Lyons E."/>
            <person name="Manning G."/>
            <person name="Maruyama T."/>
            <person name="Michael T.P."/>
            <person name="Mikami K."/>
            <person name="Miyazaki S."/>
            <person name="Morinaga S."/>
            <person name="Murata T."/>
            <person name="Mueller-Roeber B."/>
            <person name="Nelson D.R."/>
            <person name="Obara M."/>
            <person name="Oguri Y."/>
            <person name="Olmstead R.G."/>
            <person name="Onodera N."/>
            <person name="Petersen B.L."/>
            <person name="Pils B."/>
            <person name="Prigge M."/>
            <person name="Rensing S.A."/>
            <person name="Riano-Pachon D.M."/>
            <person name="Roberts A.W."/>
            <person name="Sato Y."/>
            <person name="Scheller H.V."/>
            <person name="Schulz B."/>
            <person name="Schulz C."/>
            <person name="Shakirov E.V."/>
            <person name="Shibagaki N."/>
            <person name="Shinohara N."/>
            <person name="Shippen D.E."/>
            <person name="Soerensen I."/>
            <person name="Sotooka R."/>
            <person name="Sugimoto N."/>
            <person name="Sugita M."/>
            <person name="Sumikawa N."/>
            <person name="Tanurdzic M."/>
            <person name="Theissen G."/>
            <person name="Ulvskov P."/>
            <person name="Wakazuki S."/>
            <person name="Weng J.K."/>
            <person name="Willats W.W."/>
            <person name="Wipf D."/>
            <person name="Wolf P.G."/>
            <person name="Yang L."/>
            <person name="Zimmer A.D."/>
            <person name="Zhu Q."/>
            <person name="Mitros T."/>
            <person name="Hellsten U."/>
            <person name="Loque D."/>
            <person name="Otillar R."/>
            <person name="Salamov A."/>
            <person name="Schmutz J."/>
            <person name="Shapiro H."/>
            <person name="Lindquist E."/>
            <person name="Lucas S."/>
            <person name="Rokhsar D."/>
            <person name="Grigoriev I.V."/>
        </authorList>
    </citation>
    <scope>NUCLEOTIDE SEQUENCE [LARGE SCALE GENOMIC DNA]</scope>
</reference>
<dbReference type="Pfam" id="PF04176">
    <property type="entry name" value="TIP41"/>
    <property type="match status" value="1"/>
</dbReference>
<dbReference type="OMA" id="DWIVGAN"/>
<dbReference type="AlphaFoldDB" id="D8QUM6"/>
<evidence type="ECO:0000256" key="1">
    <source>
        <dbReference type="ARBA" id="ARBA00006658"/>
    </source>
</evidence>
<dbReference type="PANTHER" id="PTHR21021:SF16">
    <property type="entry name" value="TIP41-LIKE PROTEIN"/>
    <property type="match status" value="1"/>
</dbReference>
<organism evidence="3">
    <name type="scientific">Selaginella moellendorffii</name>
    <name type="common">Spikemoss</name>
    <dbReference type="NCBI Taxonomy" id="88036"/>
    <lineage>
        <taxon>Eukaryota</taxon>
        <taxon>Viridiplantae</taxon>
        <taxon>Streptophyta</taxon>
        <taxon>Embryophyta</taxon>
        <taxon>Tracheophyta</taxon>
        <taxon>Lycopodiopsida</taxon>
        <taxon>Selaginellales</taxon>
        <taxon>Selaginellaceae</taxon>
        <taxon>Selaginella</taxon>
    </lineage>
</organism>
<evidence type="ECO:0000313" key="2">
    <source>
        <dbReference type="EMBL" id="EFJ35898.1"/>
    </source>
</evidence>
<comment type="similarity">
    <text evidence="1">Belongs to the TIP41 family.</text>
</comment>